<dbReference type="EMBL" id="JAASRM010000001">
    <property type="protein sequence ID" value="NIK88404.1"/>
    <property type="molecule type" value="Genomic_DNA"/>
</dbReference>
<dbReference type="RefSeq" id="WP_167082584.1">
    <property type="nucleotide sequence ID" value="NZ_BAAADC010000001.1"/>
</dbReference>
<keyword evidence="1" id="KW-0732">Signal</keyword>
<feature type="chain" id="PRO_5032397456" evidence="1">
    <location>
        <begin position="21"/>
        <end position="92"/>
    </location>
</feature>
<evidence type="ECO:0000313" key="3">
    <source>
        <dbReference type="Proteomes" id="UP000570514"/>
    </source>
</evidence>
<protein>
    <submittedName>
        <fullName evidence="2">Uncharacterized protein</fullName>
    </submittedName>
</protein>
<accession>A0A846MXS8</accession>
<organism evidence="2 3">
    <name type="scientific">Rhizomicrobium palustre</name>
    <dbReference type="NCBI Taxonomy" id="189966"/>
    <lineage>
        <taxon>Bacteria</taxon>
        <taxon>Pseudomonadati</taxon>
        <taxon>Pseudomonadota</taxon>
        <taxon>Alphaproteobacteria</taxon>
        <taxon>Micropepsales</taxon>
        <taxon>Micropepsaceae</taxon>
        <taxon>Rhizomicrobium</taxon>
    </lineage>
</organism>
<feature type="signal peptide" evidence="1">
    <location>
        <begin position="1"/>
        <end position="20"/>
    </location>
</feature>
<keyword evidence="3" id="KW-1185">Reference proteome</keyword>
<proteinExistence type="predicted"/>
<dbReference type="AlphaFoldDB" id="A0A846MXS8"/>
<reference evidence="2 3" key="1">
    <citation type="submission" date="2020-03" db="EMBL/GenBank/DDBJ databases">
        <title>Genomic Encyclopedia of Type Strains, Phase IV (KMG-IV): sequencing the most valuable type-strain genomes for metagenomic binning, comparative biology and taxonomic classification.</title>
        <authorList>
            <person name="Goeker M."/>
        </authorList>
    </citation>
    <scope>NUCLEOTIDE SEQUENCE [LARGE SCALE GENOMIC DNA]</scope>
    <source>
        <strain evidence="2 3">DSM 19867</strain>
    </source>
</reference>
<comment type="caution">
    <text evidence="2">The sequence shown here is derived from an EMBL/GenBank/DDBJ whole genome shotgun (WGS) entry which is preliminary data.</text>
</comment>
<dbReference type="Proteomes" id="UP000570514">
    <property type="component" value="Unassembled WGS sequence"/>
</dbReference>
<sequence>MRLLICMGVFAAAIAGPVMAEENVQQPSEMSTTSEAWLNQTVCKRRPPPTGSRIGGEKVCMTNRQWQFMWSEARHGVDRMQNKPISKGGSGS</sequence>
<evidence type="ECO:0000313" key="2">
    <source>
        <dbReference type="EMBL" id="NIK88404.1"/>
    </source>
</evidence>
<evidence type="ECO:0000256" key="1">
    <source>
        <dbReference type="SAM" id="SignalP"/>
    </source>
</evidence>
<gene>
    <name evidence="2" type="ORF">FHS83_001722</name>
</gene>
<name>A0A846MXS8_9PROT</name>